<feature type="non-terminal residue" evidence="2">
    <location>
        <position position="102"/>
    </location>
</feature>
<comment type="caution">
    <text evidence="2">The sequence shown here is derived from an EMBL/GenBank/DDBJ whole genome shotgun (WGS) entry which is preliminary data.</text>
</comment>
<evidence type="ECO:0000256" key="1">
    <source>
        <dbReference type="SAM" id="MobiDB-lite"/>
    </source>
</evidence>
<feature type="region of interest" description="Disordered" evidence="1">
    <location>
        <begin position="1"/>
        <end position="102"/>
    </location>
</feature>
<feature type="compositionally biased region" description="Polar residues" evidence="1">
    <location>
        <begin position="54"/>
        <end position="64"/>
    </location>
</feature>
<accession>A0A843WV40</accession>
<evidence type="ECO:0000313" key="2">
    <source>
        <dbReference type="EMBL" id="MQM09091.1"/>
    </source>
</evidence>
<dbReference type="Proteomes" id="UP000652761">
    <property type="component" value="Unassembled WGS sequence"/>
</dbReference>
<feature type="compositionally biased region" description="Basic and acidic residues" evidence="1">
    <location>
        <begin position="93"/>
        <end position="102"/>
    </location>
</feature>
<name>A0A843WV40_COLES</name>
<feature type="compositionally biased region" description="Basic and acidic residues" evidence="1">
    <location>
        <begin position="43"/>
        <end position="53"/>
    </location>
</feature>
<sequence>QTGGASTIRTTREPLACNPRQAQQARGTHGPSRGPSANQGMHEQARTSEHHQTDTATKVSPSVTEHSEATCHVPHLKVLRANLPWGTRRHPNRNHENTRGNT</sequence>
<protein>
    <submittedName>
        <fullName evidence="2">Uncharacterized protein</fullName>
    </submittedName>
</protein>
<dbReference type="AlphaFoldDB" id="A0A843WV40"/>
<proteinExistence type="predicted"/>
<organism evidence="2 3">
    <name type="scientific">Colocasia esculenta</name>
    <name type="common">Wild taro</name>
    <name type="synonym">Arum esculentum</name>
    <dbReference type="NCBI Taxonomy" id="4460"/>
    <lineage>
        <taxon>Eukaryota</taxon>
        <taxon>Viridiplantae</taxon>
        <taxon>Streptophyta</taxon>
        <taxon>Embryophyta</taxon>
        <taxon>Tracheophyta</taxon>
        <taxon>Spermatophyta</taxon>
        <taxon>Magnoliopsida</taxon>
        <taxon>Liliopsida</taxon>
        <taxon>Araceae</taxon>
        <taxon>Aroideae</taxon>
        <taxon>Colocasieae</taxon>
        <taxon>Colocasia</taxon>
    </lineage>
</organism>
<feature type="non-terminal residue" evidence="2">
    <location>
        <position position="1"/>
    </location>
</feature>
<keyword evidence="3" id="KW-1185">Reference proteome</keyword>
<reference evidence="2" key="1">
    <citation type="submission" date="2017-07" db="EMBL/GenBank/DDBJ databases">
        <title>Taro Niue Genome Assembly and Annotation.</title>
        <authorList>
            <person name="Atibalentja N."/>
            <person name="Keating K."/>
            <person name="Fields C.J."/>
        </authorList>
    </citation>
    <scope>NUCLEOTIDE SEQUENCE</scope>
    <source>
        <strain evidence="2">Niue_2</strain>
        <tissue evidence="2">Leaf</tissue>
    </source>
</reference>
<dbReference type="EMBL" id="NMUH01004287">
    <property type="protein sequence ID" value="MQM09091.1"/>
    <property type="molecule type" value="Genomic_DNA"/>
</dbReference>
<evidence type="ECO:0000313" key="3">
    <source>
        <dbReference type="Proteomes" id="UP000652761"/>
    </source>
</evidence>
<gene>
    <name evidence="2" type="ORF">Taro_041954</name>
</gene>